<comment type="caution">
    <text evidence="1">The sequence shown here is derived from an EMBL/GenBank/DDBJ whole genome shotgun (WGS) entry which is preliminary data.</text>
</comment>
<dbReference type="EMBL" id="JAAAXW010000475">
    <property type="protein sequence ID" value="KAF9537042.1"/>
    <property type="molecule type" value="Genomic_DNA"/>
</dbReference>
<protein>
    <submittedName>
        <fullName evidence="1">Uncharacterized protein</fullName>
    </submittedName>
</protein>
<keyword evidence="2" id="KW-1185">Reference proteome</keyword>
<evidence type="ECO:0000313" key="1">
    <source>
        <dbReference type="EMBL" id="KAF9537042.1"/>
    </source>
</evidence>
<evidence type="ECO:0000313" key="2">
    <source>
        <dbReference type="Proteomes" id="UP000723463"/>
    </source>
</evidence>
<proteinExistence type="predicted"/>
<gene>
    <name evidence="1" type="ORF">EC957_008967</name>
</gene>
<dbReference type="AlphaFoldDB" id="A0A9P6EX53"/>
<sequence>MTTEERHQAFSKGPSSRVVWVEAFYHEHTRQYVIYWTDILDNFGPVNNIMKGPSVLTRARDSRGNEIEPRCIKHYHDAVLEVVVGDVFSLGAEGFASASSISRSATPDTDAAWYVILACSMHYFDEQ</sequence>
<accession>A0A9P6EX53</accession>
<dbReference type="Proteomes" id="UP000723463">
    <property type="component" value="Unassembled WGS sequence"/>
</dbReference>
<organism evidence="1 2">
    <name type="scientific">Mortierella hygrophila</name>
    <dbReference type="NCBI Taxonomy" id="979708"/>
    <lineage>
        <taxon>Eukaryota</taxon>
        <taxon>Fungi</taxon>
        <taxon>Fungi incertae sedis</taxon>
        <taxon>Mucoromycota</taxon>
        <taxon>Mortierellomycotina</taxon>
        <taxon>Mortierellomycetes</taxon>
        <taxon>Mortierellales</taxon>
        <taxon>Mortierellaceae</taxon>
        <taxon>Mortierella</taxon>
    </lineage>
</organism>
<reference evidence="1" key="1">
    <citation type="journal article" date="2020" name="Fungal Divers.">
        <title>Resolving the Mortierellaceae phylogeny through synthesis of multi-gene phylogenetics and phylogenomics.</title>
        <authorList>
            <person name="Vandepol N."/>
            <person name="Liber J."/>
            <person name="Desiro A."/>
            <person name="Na H."/>
            <person name="Kennedy M."/>
            <person name="Barry K."/>
            <person name="Grigoriev I.V."/>
            <person name="Miller A.N."/>
            <person name="O'Donnell K."/>
            <person name="Stajich J.E."/>
            <person name="Bonito G."/>
        </authorList>
    </citation>
    <scope>NUCLEOTIDE SEQUENCE</scope>
    <source>
        <strain evidence="1">NRRL 2591</strain>
    </source>
</reference>
<name>A0A9P6EX53_9FUNG</name>